<dbReference type="NCBIfam" id="TIGR03696">
    <property type="entry name" value="Rhs_assc_core"/>
    <property type="match status" value="1"/>
</dbReference>
<dbReference type="InterPro" id="IPR028910">
    <property type="entry name" value="Tox-PL-2_dom"/>
</dbReference>
<dbReference type="Gene3D" id="2.180.10.10">
    <property type="entry name" value="RHS repeat-associated core"/>
    <property type="match status" value="1"/>
</dbReference>
<dbReference type="InterPro" id="IPR022385">
    <property type="entry name" value="Rhs_assc_core"/>
</dbReference>
<dbReference type="Pfam" id="PF15643">
    <property type="entry name" value="Tox-PL-2"/>
    <property type="match status" value="1"/>
</dbReference>
<feature type="chain" id="PRO_5037940816" description="Tox-PL-2 domain-containing protein" evidence="1">
    <location>
        <begin position="36"/>
        <end position="2554"/>
    </location>
</feature>
<keyword evidence="4" id="KW-1185">Reference proteome</keyword>
<feature type="domain" description="Tox-PL-2" evidence="2">
    <location>
        <begin position="2461"/>
        <end position="2528"/>
    </location>
</feature>
<name>A0A917IZC0_9BACT</name>
<dbReference type="Proteomes" id="UP000627292">
    <property type="component" value="Unassembled WGS sequence"/>
</dbReference>
<sequence>MDMTINQYLFFKHRLRLACCLFCLLLAGIGQPLRAQEWGVAKSPQIVTLTGAGLAANAPLLQQYTGVEKHSTRNLVMLSLIEETNAYIPDNFTVSVNVEVTYKDGSGNNILLPAKTLAVSYSKASGTQFNAKSYLSFENLDYVNVVVKSVTPSPATLSNGVSVLSLVRLDNEMRVTSYYNLVTTNKPKFESFTESSGELKVEWSIPLNTGENGSQLEWTWLENQFEDSYKKNGVLDSSLVFRNNATRIDLPVNTLKYAIPLLYNGVGKLFYRVRAVNNKAGRREDGAWSFVKTHSYNGHGDSLNWQATTSFAEEGKRKSVVQYYDGSLRGRQTVTKDNVNNNVISAETFYDGAGRPAVQILPVPGINKAIAYTRNLNLFNNQSESKDPAELFDLTTGSTPSSVTPGLNAAASAASKYYSVLNTTGSRQLPDAEEYPYTVTRYTPDNTGRIQAQSGVGKAFRMGSGHETKYYYGTPAQEELDGLFGTEAGIFSHYFKNMVRDANGQMSVSYVDMHGRTVATALAGEAPENTTALNLTQADYPNQAGTLITRNLLNAATNTVKNNSVESVNSILVPAAGNYNFSYNLSPQSLLLAACPVYGSTPLSYDCMYNLEIAITDESGDAPPVIRTFNNIQATLDDNPNTTAPGLVNIAFMQRLEPGSYSIRKTLTLSDSTMRKYQALYLQKALCKNEQQLIDSVFAVMQNISGCNVSKPAVTCQACLDSLGTFTQYKQKYIREYDGALPSDSLIRVAYSSDSASCRQLCANVSQKLNIIRSIMLSDMIPYSGQYAVKNQPAGPDVSMYNRYNIFSSVGKPQPFYKLPVNAQGDSSFYMDVAGVRDNTIHPNANARYTLLATMPDSVFAERFTYSWANALLYYHPEYPKLRKAEEFLKPAYDWIDEFNSITSYDIAVNRGFALNAASFGTIATDPFFRVVNTGKSKAAMNQKVTDRGYYTGSLWQSAYSAIMCSSYTDTAGRNSCFRNAGVAPTMTTLTSAEKDAVWSTFKGLYSAVRDSMVNVWLDSAAPVTNAATLIHEKYTLRFASESNLVLQNNWQSWLPATHGAAPAINLQDSVKKFYNSQCEGYIEQWKAHLLQSKAVNALTLTNQQAFLKEVTDSMLMVCQRGTDAANPYGASTVAPGTPNDGAARSFEAVIKKALLKYGITTPDLFGNPYSIDYPRAYGQGPVITKTYTTTVDTCTCNMFQKLLQANGNPSTLKALNDSLRKKNYGDTISVALYAGLQHCGQLKSTCPECPSCRVDPTAAAAVPGNGCRDTSIAYPLGGQVPLPEFLKCGYLKTASCVTCGELQALKTEFQNYFTTAPYKDAPYVTGDIDSTKAACNELFARFVNYRTGFEYKWREYAGAAKAAPCPLAASGDFDVTATVICRATLPLNDTAGVFLPQSPCQQTLNQATAMAATIYAARTEKLLADFEAAYRARCLATRTQEQFTVADTVKEYHYTLYYYDMAGNLVKTVPPKGVKPDFSAAAVSRIATARAAGTKKVPGHTFVTRYNYNSLNQVVTQKTPDAGKSAFWYDRLGRLAVSQNAQQFYTGNQYSYTRYDSLGRITEVGQKVNATAMSQSTSQNAVALENWLITTGGTRSQITGTVYDLDQTASNAYLSSYLQNQHNLRNRVSYTYTRKLSTDVADYNATYYSYDVHGNVDTLLQNYSGVYDNNADGYKLIAYQYDLISGKVNGVQYQPKRSDAFYHRYEYDAENRITEVFTSRDSLIWDREAAYQYYEHGPLARTILGQQQVQGVDYTYTLQGWLKGINNNVSATGCIGGTAPESLVVSSRIINQPPQYVARGTIEFTEGFESPDNDEFDTHLDASLAVCRSGGNAGGLLSEAEPATVAGDAYGFSLHYYPGDYRAIAAPSGATGILDALGANASPLYNGNIAAMAVSVPQLGDAKVYNYRYDQLNRLLRMNVFNGLNTATGTFSPISTEDYKEHIAYDPNSNITSYLRNGYRTSSGQTENMDKLRYNYGSGTNRLNYVYDSVPTTTLYTTDLESQAAGNYAYDSIGNLVKDVSAGLDNIQWTVYGKIDNIKKGNNFIYYSYDAAGNRVSKIADGKTTLYVRDASGNVMAVYEKAGTGAFLQTETHLYGSSRLGLQKQLTVAKQEIPMAGGIAYGALRTFTRGEKLFELSNHLGNVLATVSDRRVQVGSGSTLSSYTADVVSAQDYYPFGMLQPGRSYNAGGYRYGFNGKENDNEVKGEGNNVDFGARIYDSRVGRWFSVDKIIKPAFSSYQFAKGNPANYIDPDGNDEIHFYYNIQDNLDASGKSFTTITISTQIIENGDRNHTFFVHNQALGGLVDGVQIKPFMKGTNLPNQSSFNASENKLPLASVTKYLFGLGRNQTDDYEYLGSLLQVDPTILEHYKGDNQWSMAFNGARAQSKTAEIGKKLVGVSETVFALIDGYYALKGLTPVWSLIGGGYKTAGFGSFEAIKSGKFIGEFGKCVEYAKAFIQDFGKIIKKAGGNAEVFEMNIGKDNYIGFPRQSLSDNGLHRYIEVTVGEEVRIYDNFHPNGILKADYMRDVEGFIFTSKGQVRVSGEELMKNAKKVN</sequence>
<dbReference type="InterPro" id="IPR050708">
    <property type="entry name" value="T6SS_VgrG/RHS"/>
</dbReference>
<comment type="caution">
    <text evidence="3">The sequence shown here is derived from an EMBL/GenBank/DDBJ whole genome shotgun (WGS) entry which is preliminary data.</text>
</comment>
<reference evidence="3" key="1">
    <citation type="journal article" date="2014" name="Int. J. Syst. Evol. Microbiol.">
        <title>Complete genome sequence of Corynebacterium casei LMG S-19264T (=DSM 44701T), isolated from a smear-ripened cheese.</title>
        <authorList>
            <consortium name="US DOE Joint Genome Institute (JGI-PGF)"/>
            <person name="Walter F."/>
            <person name="Albersmeier A."/>
            <person name="Kalinowski J."/>
            <person name="Ruckert C."/>
        </authorList>
    </citation>
    <scope>NUCLEOTIDE SEQUENCE</scope>
    <source>
        <strain evidence="3">CGMCC 1.15290</strain>
    </source>
</reference>
<evidence type="ECO:0000313" key="3">
    <source>
        <dbReference type="EMBL" id="GGH70859.1"/>
    </source>
</evidence>
<organism evidence="3 4">
    <name type="scientific">Filimonas zeae</name>
    <dbReference type="NCBI Taxonomy" id="1737353"/>
    <lineage>
        <taxon>Bacteria</taxon>
        <taxon>Pseudomonadati</taxon>
        <taxon>Bacteroidota</taxon>
        <taxon>Chitinophagia</taxon>
        <taxon>Chitinophagales</taxon>
        <taxon>Chitinophagaceae</taxon>
        <taxon>Filimonas</taxon>
    </lineage>
</organism>
<accession>A0A917IZC0</accession>
<gene>
    <name evidence="3" type="ORF">GCM10011379_29570</name>
</gene>
<reference evidence="3" key="2">
    <citation type="submission" date="2020-09" db="EMBL/GenBank/DDBJ databases">
        <authorList>
            <person name="Sun Q."/>
            <person name="Zhou Y."/>
        </authorList>
    </citation>
    <scope>NUCLEOTIDE SEQUENCE</scope>
    <source>
        <strain evidence="3">CGMCC 1.15290</strain>
    </source>
</reference>
<evidence type="ECO:0000256" key="1">
    <source>
        <dbReference type="SAM" id="SignalP"/>
    </source>
</evidence>
<proteinExistence type="predicted"/>
<protein>
    <recommendedName>
        <fullName evidence="2">Tox-PL-2 domain-containing protein</fullName>
    </recommendedName>
</protein>
<feature type="signal peptide" evidence="1">
    <location>
        <begin position="1"/>
        <end position="35"/>
    </location>
</feature>
<evidence type="ECO:0000313" key="4">
    <source>
        <dbReference type="Proteomes" id="UP000627292"/>
    </source>
</evidence>
<dbReference type="EMBL" id="BMIB01000003">
    <property type="protein sequence ID" value="GGH70859.1"/>
    <property type="molecule type" value="Genomic_DNA"/>
</dbReference>
<dbReference type="PANTHER" id="PTHR32305">
    <property type="match status" value="1"/>
</dbReference>
<dbReference type="PANTHER" id="PTHR32305:SF15">
    <property type="entry name" value="PROTEIN RHSA-RELATED"/>
    <property type="match status" value="1"/>
</dbReference>
<keyword evidence="1" id="KW-0732">Signal</keyword>
<evidence type="ECO:0000259" key="2">
    <source>
        <dbReference type="Pfam" id="PF15643"/>
    </source>
</evidence>